<dbReference type="EMBL" id="JAXAFO010000030">
    <property type="protein sequence ID" value="MDX6850722.1"/>
    <property type="molecule type" value="Genomic_DNA"/>
</dbReference>
<evidence type="ECO:0000313" key="8">
    <source>
        <dbReference type="EMBL" id="MDX6850722.1"/>
    </source>
</evidence>
<dbReference type="PROSITE" id="PS01295">
    <property type="entry name" value="ISPD"/>
    <property type="match status" value="1"/>
</dbReference>
<dbReference type="RefSeq" id="WP_302720695.1">
    <property type="nucleotide sequence ID" value="NZ_JAULRU010000172.1"/>
</dbReference>
<evidence type="ECO:0000256" key="3">
    <source>
        <dbReference type="ARBA" id="ARBA00009789"/>
    </source>
</evidence>
<evidence type="ECO:0000313" key="9">
    <source>
        <dbReference type="Proteomes" id="UP001273505"/>
    </source>
</evidence>
<proteinExistence type="inferred from homology"/>
<evidence type="ECO:0000256" key="4">
    <source>
        <dbReference type="ARBA" id="ARBA00022679"/>
    </source>
</evidence>
<feature type="site" description="Positions MEP for the nucleophilic attack" evidence="7">
    <location>
        <position position="156"/>
    </location>
</feature>
<dbReference type="PANTHER" id="PTHR32125:SF4">
    <property type="entry name" value="2-C-METHYL-D-ERYTHRITOL 4-PHOSPHATE CYTIDYLYLTRANSFERASE, CHLOROPLASTIC"/>
    <property type="match status" value="1"/>
</dbReference>
<organism evidence="8 9">
    <name type="scientific">Gilvimarinus gilvus</name>
    <dbReference type="NCBI Taxonomy" id="3058038"/>
    <lineage>
        <taxon>Bacteria</taxon>
        <taxon>Pseudomonadati</taxon>
        <taxon>Pseudomonadota</taxon>
        <taxon>Gammaproteobacteria</taxon>
        <taxon>Cellvibrionales</taxon>
        <taxon>Cellvibrionaceae</taxon>
        <taxon>Gilvimarinus</taxon>
    </lineage>
</organism>
<dbReference type="GO" id="GO:0050518">
    <property type="term" value="F:2-C-methyl-D-erythritol 4-phosphate cytidylyltransferase activity"/>
    <property type="evidence" value="ECO:0007669"/>
    <property type="project" value="UniProtKB-EC"/>
</dbReference>
<evidence type="ECO:0000256" key="6">
    <source>
        <dbReference type="ARBA" id="ARBA00023229"/>
    </source>
</evidence>
<dbReference type="InterPro" id="IPR050088">
    <property type="entry name" value="IspD/TarI_cytidylyltransf_bact"/>
</dbReference>
<keyword evidence="6 7" id="KW-0414">Isoprene biosynthesis</keyword>
<dbReference type="HAMAP" id="MF_00108">
    <property type="entry name" value="IspD"/>
    <property type="match status" value="1"/>
</dbReference>
<comment type="caution">
    <text evidence="8">The sequence shown here is derived from an EMBL/GenBank/DDBJ whole genome shotgun (WGS) entry which is preliminary data.</text>
</comment>
<evidence type="ECO:0000256" key="5">
    <source>
        <dbReference type="ARBA" id="ARBA00022695"/>
    </source>
</evidence>
<keyword evidence="9" id="KW-1185">Reference proteome</keyword>
<dbReference type="CDD" id="cd02516">
    <property type="entry name" value="CDP-ME_synthetase"/>
    <property type="match status" value="1"/>
</dbReference>
<feature type="site" description="Positions MEP for the nucleophilic attack" evidence="7">
    <location>
        <position position="212"/>
    </location>
</feature>
<dbReference type="SUPFAM" id="SSF53448">
    <property type="entry name" value="Nucleotide-diphospho-sugar transferases"/>
    <property type="match status" value="1"/>
</dbReference>
<keyword evidence="4 7" id="KW-0808">Transferase</keyword>
<evidence type="ECO:0000256" key="1">
    <source>
        <dbReference type="ARBA" id="ARBA00001282"/>
    </source>
</evidence>
<dbReference type="Pfam" id="PF01128">
    <property type="entry name" value="IspD"/>
    <property type="match status" value="1"/>
</dbReference>
<dbReference type="InterPro" id="IPR018294">
    <property type="entry name" value="ISPD_synthase_CS"/>
</dbReference>
<feature type="site" description="Transition state stabilizer" evidence="7">
    <location>
        <position position="19"/>
    </location>
</feature>
<comment type="similarity">
    <text evidence="3 7">Belongs to the IspD/TarI cytidylyltransferase family. IspD subfamily.</text>
</comment>
<comment type="pathway">
    <text evidence="2 7">Isoprenoid biosynthesis; isopentenyl diphosphate biosynthesis via DXP pathway; isopentenyl diphosphate from 1-deoxy-D-xylulose 5-phosphate: step 2/6.</text>
</comment>
<comment type="function">
    <text evidence="7">Catalyzes the formation of 4-diphosphocytidyl-2-C-methyl-D-erythritol from CTP and 2-C-methyl-D-erythritol 4-phosphate (MEP).</text>
</comment>
<sequence>MSRAPKYWAVVPAAGIGRRMGGSHPKQYQSMCGKSILEHTLDKLLSVCAIEKVVVALSPGDAYWPALACRHHPKIVSVAGGDERADSVLNALQYLLAEAAEDDWVLVHDAARPCVRVHDIETLIQRAGAAGAILATPLSDTVKQVSDQAITATLDRSQLWAAQTPQMFPLRALHDALQSALDKQLQVTDEASAMELAGWRPAVVPAGRDNIKVTHPQDLVLAELILTQQLEG</sequence>
<accession>A0ABU4S0N7</accession>
<evidence type="ECO:0000256" key="7">
    <source>
        <dbReference type="HAMAP-Rule" id="MF_00108"/>
    </source>
</evidence>
<feature type="site" description="Transition state stabilizer" evidence="7">
    <location>
        <position position="26"/>
    </location>
</feature>
<protein>
    <recommendedName>
        <fullName evidence="7">2-C-methyl-D-erythritol 4-phosphate cytidylyltransferase</fullName>
        <ecNumber evidence="7">2.7.7.60</ecNumber>
    </recommendedName>
    <alternativeName>
        <fullName evidence="7">4-diphosphocytidyl-2C-methyl-D-erythritol synthase</fullName>
    </alternativeName>
    <alternativeName>
        <fullName evidence="7">MEP cytidylyltransferase</fullName>
        <shortName evidence="7">MCT</shortName>
    </alternativeName>
</protein>
<comment type="catalytic activity">
    <reaction evidence="1 7">
        <text>2-C-methyl-D-erythritol 4-phosphate + CTP + H(+) = 4-CDP-2-C-methyl-D-erythritol + diphosphate</text>
        <dbReference type="Rhea" id="RHEA:13429"/>
        <dbReference type="ChEBI" id="CHEBI:15378"/>
        <dbReference type="ChEBI" id="CHEBI:33019"/>
        <dbReference type="ChEBI" id="CHEBI:37563"/>
        <dbReference type="ChEBI" id="CHEBI:57823"/>
        <dbReference type="ChEBI" id="CHEBI:58262"/>
        <dbReference type="EC" id="2.7.7.60"/>
    </reaction>
</comment>
<gene>
    <name evidence="7 8" type="primary">ispD</name>
    <name evidence="8" type="ORF">SCD92_15215</name>
</gene>
<dbReference type="EC" id="2.7.7.60" evidence="7"/>
<dbReference type="InterPro" id="IPR001228">
    <property type="entry name" value="IspD"/>
</dbReference>
<dbReference type="PANTHER" id="PTHR32125">
    <property type="entry name" value="2-C-METHYL-D-ERYTHRITOL 4-PHOSPHATE CYTIDYLYLTRANSFERASE, CHLOROPLASTIC"/>
    <property type="match status" value="1"/>
</dbReference>
<dbReference type="InterPro" id="IPR034683">
    <property type="entry name" value="IspD/TarI"/>
</dbReference>
<dbReference type="InterPro" id="IPR029044">
    <property type="entry name" value="Nucleotide-diphossugar_trans"/>
</dbReference>
<evidence type="ECO:0000256" key="2">
    <source>
        <dbReference type="ARBA" id="ARBA00004787"/>
    </source>
</evidence>
<dbReference type="Proteomes" id="UP001273505">
    <property type="component" value="Unassembled WGS sequence"/>
</dbReference>
<dbReference type="NCBIfam" id="TIGR00453">
    <property type="entry name" value="ispD"/>
    <property type="match status" value="1"/>
</dbReference>
<dbReference type="Gene3D" id="3.90.550.10">
    <property type="entry name" value="Spore Coat Polysaccharide Biosynthesis Protein SpsA, Chain A"/>
    <property type="match status" value="1"/>
</dbReference>
<reference evidence="8 9" key="1">
    <citation type="submission" date="2023-11" db="EMBL/GenBank/DDBJ databases">
        <title>Gilvimarinus fulvus sp. nov., isolated from the surface of Kelp.</title>
        <authorList>
            <person name="Sun Y.Y."/>
            <person name="Gong Y."/>
            <person name="Du Z.J."/>
        </authorList>
    </citation>
    <scope>NUCLEOTIDE SEQUENCE [LARGE SCALE GENOMIC DNA]</scope>
    <source>
        <strain evidence="8 9">SDUM040013</strain>
    </source>
</reference>
<name>A0ABU4S0N7_9GAMM</name>
<keyword evidence="5 7" id="KW-0548">Nucleotidyltransferase</keyword>